<dbReference type="EMBL" id="JADKIO010000009">
    <property type="protein sequence ID" value="MBK9797458.1"/>
    <property type="molecule type" value="Genomic_DNA"/>
</dbReference>
<dbReference type="Proteomes" id="UP000886657">
    <property type="component" value="Unassembled WGS sequence"/>
</dbReference>
<evidence type="ECO:0000259" key="4">
    <source>
        <dbReference type="PROSITE" id="PS51071"/>
    </source>
</evidence>
<dbReference type="InterPro" id="IPR009057">
    <property type="entry name" value="Homeodomain-like_sf"/>
</dbReference>
<feature type="domain" description="HTH rpiR-type" evidence="4">
    <location>
        <begin position="1"/>
        <end position="77"/>
    </location>
</feature>
<evidence type="ECO:0000313" key="7">
    <source>
        <dbReference type="Proteomes" id="UP000886657"/>
    </source>
</evidence>
<reference evidence="6" key="1">
    <citation type="submission" date="2020-10" db="EMBL/GenBank/DDBJ databases">
        <title>Connecting structure to function with the recovery of over 1000 high-quality activated sludge metagenome-assembled genomes encoding full-length rRNA genes using long-read sequencing.</title>
        <authorList>
            <person name="Singleton C.M."/>
            <person name="Petriglieri F."/>
            <person name="Kristensen J.M."/>
            <person name="Kirkegaard R.H."/>
            <person name="Michaelsen T.Y."/>
            <person name="Andersen M.H."/>
            <person name="Karst S.M."/>
            <person name="Dueholm M.S."/>
            <person name="Nielsen P.H."/>
            <person name="Albertsen M."/>
        </authorList>
    </citation>
    <scope>NUCLEOTIDE SEQUENCE</scope>
    <source>
        <strain evidence="6">Skiv_18-Q3-R9-52_MAXAC.067</strain>
    </source>
</reference>
<dbReference type="PANTHER" id="PTHR30514">
    <property type="entry name" value="GLUCOKINASE"/>
    <property type="match status" value="1"/>
</dbReference>
<comment type="caution">
    <text evidence="6">The sequence shown here is derived from an EMBL/GenBank/DDBJ whole genome shotgun (WGS) entry which is preliminary data.</text>
</comment>
<evidence type="ECO:0000256" key="3">
    <source>
        <dbReference type="ARBA" id="ARBA00023163"/>
    </source>
</evidence>
<keyword evidence="2" id="KW-0238">DNA-binding</keyword>
<dbReference type="InterPro" id="IPR036388">
    <property type="entry name" value="WH-like_DNA-bd_sf"/>
</dbReference>
<protein>
    <submittedName>
        <fullName evidence="6">SIS domain-containing protein</fullName>
    </submittedName>
</protein>
<keyword evidence="1" id="KW-0805">Transcription regulation</keyword>
<gene>
    <name evidence="6" type="ORF">IPP58_13360</name>
</gene>
<dbReference type="Pfam" id="PF01418">
    <property type="entry name" value="HTH_6"/>
    <property type="match status" value="1"/>
</dbReference>
<dbReference type="InterPro" id="IPR035472">
    <property type="entry name" value="RpiR-like_SIS"/>
</dbReference>
<evidence type="ECO:0000256" key="1">
    <source>
        <dbReference type="ARBA" id="ARBA00023015"/>
    </source>
</evidence>
<evidence type="ECO:0000259" key="5">
    <source>
        <dbReference type="PROSITE" id="PS51464"/>
    </source>
</evidence>
<organism evidence="6 7">
    <name type="scientific">Candidatus Geothrix skivensis</name>
    <dbReference type="NCBI Taxonomy" id="2954439"/>
    <lineage>
        <taxon>Bacteria</taxon>
        <taxon>Pseudomonadati</taxon>
        <taxon>Acidobacteriota</taxon>
        <taxon>Holophagae</taxon>
        <taxon>Holophagales</taxon>
        <taxon>Holophagaceae</taxon>
        <taxon>Geothrix</taxon>
    </lineage>
</organism>
<sequence length="280" mass="29594">MSLLSRIQALLPELPPSEQRVAELVLQRPVEVVSAPVSQLALWSRVSQPTVIRFCRRLKCSGLPAFKLKLAGDLGAGIPFVHAKLVPGDDLAHLIGKVFDSALTGLAEGRDALRPEALEAAVAALDRASRIECYGLGNSGVTAQDAQMKLFRLGTPTVACTDSQMQRVAAVLLPGDAVVLVISNSGRTTSLLEVVALARRSGATVIALTRSNTPLAQAADILLPADVQENPEVYAPMVARLVHLAIVDVLTVALALRKGPAALTRMEAAKASLQATRDPR</sequence>
<dbReference type="GO" id="GO:0003700">
    <property type="term" value="F:DNA-binding transcription factor activity"/>
    <property type="evidence" value="ECO:0007669"/>
    <property type="project" value="InterPro"/>
</dbReference>
<dbReference type="SUPFAM" id="SSF53697">
    <property type="entry name" value="SIS domain"/>
    <property type="match status" value="1"/>
</dbReference>
<dbReference type="InterPro" id="IPR047640">
    <property type="entry name" value="RpiR-like"/>
</dbReference>
<dbReference type="SUPFAM" id="SSF46689">
    <property type="entry name" value="Homeodomain-like"/>
    <property type="match status" value="1"/>
</dbReference>
<dbReference type="Gene3D" id="1.10.10.10">
    <property type="entry name" value="Winged helix-like DNA-binding domain superfamily/Winged helix DNA-binding domain"/>
    <property type="match status" value="1"/>
</dbReference>
<dbReference type="CDD" id="cd05013">
    <property type="entry name" value="SIS_RpiR"/>
    <property type="match status" value="1"/>
</dbReference>
<evidence type="ECO:0000313" key="6">
    <source>
        <dbReference type="EMBL" id="MBK9797458.1"/>
    </source>
</evidence>
<dbReference type="InterPro" id="IPR046348">
    <property type="entry name" value="SIS_dom_sf"/>
</dbReference>
<name>A0A9D7SJK8_9BACT</name>
<dbReference type="InterPro" id="IPR001347">
    <property type="entry name" value="SIS_dom"/>
</dbReference>
<keyword evidence="3" id="KW-0804">Transcription</keyword>
<proteinExistence type="predicted"/>
<dbReference type="Gene3D" id="3.40.50.10490">
    <property type="entry name" value="Glucose-6-phosphate isomerase like protein, domain 1"/>
    <property type="match status" value="1"/>
</dbReference>
<dbReference type="InterPro" id="IPR000281">
    <property type="entry name" value="HTH_RpiR"/>
</dbReference>
<dbReference type="PANTHER" id="PTHR30514:SF1">
    <property type="entry name" value="HTH-TYPE TRANSCRIPTIONAL REGULATOR HEXR-RELATED"/>
    <property type="match status" value="1"/>
</dbReference>
<dbReference type="PROSITE" id="PS51464">
    <property type="entry name" value="SIS"/>
    <property type="match status" value="1"/>
</dbReference>
<dbReference type="Pfam" id="PF01380">
    <property type="entry name" value="SIS"/>
    <property type="match status" value="1"/>
</dbReference>
<dbReference type="GO" id="GO:0097367">
    <property type="term" value="F:carbohydrate derivative binding"/>
    <property type="evidence" value="ECO:0007669"/>
    <property type="project" value="InterPro"/>
</dbReference>
<dbReference type="GO" id="GO:0003677">
    <property type="term" value="F:DNA binding"/>
    <property type="evidence" value="ECO:0007669"/>
    <property type="project" value="UniProtKB-KW"/>
</dbReference>
<dbReference type="PROSITE" id="PS51071">
    <property type="entry name" value="HTH_RPIR"/>
    <property type="match status" value="1"/>
</dbReference>
<feature type="domain" description="SIS" evidence="5">
    <location>
        <begin position="121"/>
        <end position="260"/>
    </location>
</feature>
<accession>A0A9D7SJK8</accession>
<evidence type="ECO:0000256" key="2">
    <source>
        <dbReference type="ARBA" id="ARBA00023125"/>
    </source>
</evidence>
<dbReference type="GO" id="GO:1901135">
    <property type="term" value="P:carbohydrate derivative metabolic process"/>
    <property type="evidence" value="ECO:0007669"/>
    <property type="project" value="InterPro"/>
</dbReference>
<dbReference type="AlphaFoldDB" id="A0A9D7SJK8"/>